<proteinExistence type="predicted"/>
<gene>
    <name evidence="2" type="ORF">N1028_19470</name>
</gene>
<feature type="region of interest" description="Disordered" evidence="1">
    <location>
        <begin position="151"/>
        <end position="170"/>
    </location>
</feature>
<evidence type="ECO:0008006" key="4">
    <source>
        <dbReference type="Google" id="ProtNLM"/>
    </source>
</evidence>
<dbReference type="EMBL" id="JANLCK010000020">
    <property type="protein sequence ID" value="MCS5728084.1"/>
    <property type="molecule type" value="Genomic_DNA"/>
</dbReference>
<name>A0AA41XJS7_9MICO</name>
<protein>
    <recommendedName>
        <fullName evidence="4">SMI1/KNR4 family protein</fullName>
    </recommendedName>
</protein>
<dbReference type="AlphaFoldDB" id="A0AA41XJS7"/>
<accession>A0AA41XJS7</accession>
<evidence type="ECO:0000256" key="1">
    <source>
        <dbReference type="SAM" id="MobiDB-lite"/>
    </source>
</evidence>
<comment type="caution">
    <text evidence="2">The sequence shown here is derived from an EMBL/GenBank/DDBJ whole genome shotgun (WGS) entry which is preliminary data.</text>
</comment>
<sequence length="221" mass="24091">MTSAFTTAVRDSLPARLVLPPEWVTTFDWLQAQGHVAELHGGPLAGVHRVSDDASSEVGFHPAEPDFMKFWLGNEDVDDEIAVVVRTGGDGSHAALWLDPGGVQRIVHLGSGSGSTAIGILVENPVDLLRLMAIGYEELCWPENYELTPAEASAAERNGDDEDPDVRRFTPPRSFQAFVRHTFEVSIPERACEIVGDLVDMDDGPGASTDPFAAWLEQNRR</sequence>
<organism evidence="2 3">
    <name type="scientific">Herbiconiux oxytropis</name>
    <dbReference type="NCBI Taxonomy" id="2970915"/>
    <lineage>
        <taxon>Bacteria</taxon>
        <taxon>Bacillati</taxon>
        <taxon>Actinomycetota</taxon>
        <taxon>Actinomycetes</taxon>
        <taxon>Micrococcales</taxon>
        <taxon>Microbacteriaceae</taxon>
        <taxon>Herbiconiux</taxon>
    </lineage>
</organism>
<dbReference type="Proteomes" id="UP001165587">
    <property type="component" value="Unassembled WGS sequence"/>
</dbReference>
<dbReference type="RefSeq" id="WP_259531191.1">
    <property type="nucleotide sequence ID" value="NZ_JANLCK010000020.1"/>
</dbReference>
<evidence type="ECO:0000313" key="3">
    <source>
        <dbReference type="Proteomes" id="UP001165587"/>
    </source>
</evidence>
<evidence type="ECO:0000313" key="2">
    <source>
        <dbReference type="EMBL" id="MCS5728084.1"/>
    </source>
</evidence>
<reference evidence="2" key="1">
    <citation type="submission" date="2022-08" db="EMBL/GenBank/DDBJ databases">
        <authorList>
            <person name="Deng Y."/>
            <person name="Han X.-F."/>
            <person name="Zhang Y.-Q."/>
        </authorList>
    </citation>
    <scope>NUCLEOTIDE SEQUENCE</scope>
    <source>
        <strain evidence="2">CPCC 203407</strain>
    </source>
</reference>
<keyword evidence="3" id="KW-1185">Reference proteome</keyword>